<evidence type="ECO:0000256" key="2">
    <source>
        <dbReference type="ARBA" id="ARBA00022692"/>
    </source>
</evidence>
<dbReference type="Pfam" id="PF02361">
    <property type="entry name" value="CbiQ"/>
    <property type="match status" value="1"/>
</dbReference>
<feature type="transmembrane region" description="Helical" evidence="5">
    <location>
        <begin position="38"/>
        <end position="66"/>
    </location>
</feature>
<dbReference type="EMBL" id="JAOB01000047">
    <property type="protein sequence ID" value="EUA33425.1"/>
    <property type="molecule type" value="Genomic_DNA"/>
</dbReference>
<evidence type="ECO:0000256" key="4">
    <source>
        <dbReference type="ARBA" id="ARBA00023136"/>
    </source>
</evidence>
<accession>X8ARK1</accession>
<evidence type="ECO:0000313" key="6">
    <source>
        <dbReference type="EMBL" id="EUA33425.1"/>
    </source>
</evidence>
<dbReference type="PATRIC" id="fig|1299334.3.peg.5213"/>
<protein>
    <submittedName>
        <fullName evidence="6">Cobalt transport family protein</fullName>
    </submittedName>
</protein>
<reference evidence="6" key="1">
    <citation type="submission" date="2014-01" db="EMBL/GenBank/DDBJ databases">
        <authorList>
            <person name="Brown-Elliot B."/>
            <person name="Wallace R."/>
            <person name="Lenaerts A."/>
            <person name="Ordway D."/>
            <person name="DeGroote M.A."/>
            <person name="Parker T."/>
            <person name="Sizemore C."/>
            <person name="Tallon L.J."/>
            <person name="Sadzewicz L.K."/>
            <person name="Sengamalay N."/>
            <person name="Fraser C.M."/>
            <person name="Hine E."/>
            <person name="Shefchek K.A."/>
            <person name="Das S.P."/>
            <person name="Tettelin H."/>
        </authorList>
    </citation>
    <scope>NUCLEOTIDE SEQUENCE [LARGE SCALE GENOMIC DNA]</scope>
    <source>
        <strain evidence="6">4042</strain>
    </source>
</reference>
<evidence type="ECO:0000256" key="3">
    <source>
        <dbReference type="ARBA" id="ARBA00022989"/>
    </source>
</evidence>
<keyword evidence="4 5" id="KW-0472">Membrane</keyword>
<evidence type="ECO:0000256" key="1">
    <source>
        <dbReference type="ARBA" id="ARBA00004141"/>
    </source>
</evidence>
<keyword evidence="3 5" id="KW-1133">Transmembrane helix</keyword>
<evidence type="ECO:0000256" key="5">
    <source>
        <dbReference type="SAM" id="Phobius"/>
    </source>
</evidence>
<gene>
    <name evidence="6" type="ORF">I553_7836</name>
</gene>
<proteinExistence type="predicted"/>
<name>X8ARK1_MYCXE</name>
<keyword evidence="2 5" id="KW-0812">Transmembrane</keyword>
<dbReference type="InterPro" id="IPR003339">
    <property type="entry name" value="ABC/ECF_trnsptr_transmembrane"/>
</dbReference>
<sequence length="87" mass="9323">MTAATSAQRTTRRPPGRWCCCARAGSSPVHELWAGTKLLVVFAISVLLTFYPGWVSIGFVAATVLLAARIAHIPRGCCRRCRCGCGS</sequence>
<comment type="caution">
    <text evidence="6">The sequence shown here is derived from an EMBL/GenBank/DDBJ whole genome shotgun (WGS) entry which is preliminary data.</text>
</comment>
<dbReference type="GO" id="GO:0005886">
    <property type="term" value="C:plasma membrane"/>
    <property type="evidence" value="ECO:0007669"/>
    <property type="project" value="UniProtKB-ARBA"/>
</dbReference>
<comment type="subcellular location">
    <subcellularLocation>
        <location evidence="1">Membrane</location>
        <topology evidence="1">Multi-pass membrane protein</topology>
    </subcellularLocation>
</comment>
<dbReference type="AlphaFoldDB" id="X8ARK1"/>
<organism evidence="6">
    <name type="scientific">Mycobacterium xenopi 4042</name>
    <dbReference type="NCBI Taxonomy" id="1299334"/>
    <lineage>
        <taxon>Bacteria</taxon>
        <taxon>Bacillati</taxon>
        <taxon>Actinomycetota</taxon>
        <taxon>Actinomycetes</taxon>
        <taxon>Mycobacteriales</taxon>
        <taxon>Mycobacteriaceae</taxon>
        <taxon>Mycobacterium</taxon>
    </lineage>
</organism>